<reference evidence="1 2" key="1">
    <citation type="submission" date="2017-10" db="EMBL/GenBank/DDBJ databases">
        <title>Comparative genomics in systemic dimorphic fungi from Ajellomycetaceae.</title>
        <authorList>
            <person name="Munoz J.F."/>
            <person name="Mcewen J.G."/>
            <person name="Clay O.K."/>
            <person name="Cuomo C.A."/>
        </authorList>
    </citation>
    <scope>NUCLEOTIDE SEQUENCE [LARGE SCALE GENOMIC DNA]</scope>
    <source>
        <strain evidence="1 2">UAMH4076</strain>
    </source>
</reference>
<accession>A0A2B7ZTW9</accession>
<sequence length="129" mass="13886">MMSSGAIASPECISVCKADYSPWLTALRTQIVRYSTRGARITCMDQAAVVAGNAKTEGGWKAARPEEAMPSDFVTLLGPADRQPPKGPTSSIKESFFHGYIWRSSVSSDSCASPNLYCRMASDLRSSKA</sequence>
<gene>
    <name evidence="1" type="ORF">GX50_00119</name>
</gene>
<proteinExistence type="predicted"/>
<dbReference type="AlphaFoldDB" id="A0A2B7ZTW9"/>
<comment type="caution">
    <text evidence="1">The sequence shown here is derived from an EMBL/GenBank/DDBJ whole genome shotgun (WGS) entry which is preliminary data.</text>
</comment>
<keyword evidence="2" id="KW-1185">Reference proteome</keyword>
<evidence type="ECO:0000313" key="2">
    <source>
        <dbReference type="Proteomes" id="UP000226031"/>
    </source>
</evidence>
<dbReference type="VEuPathDB" id="FungiDB:EMCG_08191"/>
<name>A0A2B7ZTW9_9EURO</name>
<evidence type="ECO:0000313" key="1">
    <source>
        <dbReference type="EMBL" id="PGH37135.1"/>
    </source>
</evidence>
<dbReference type="EMBL" id="PDND01000001">
    <property type="protein sequence ID" value="PGH37135.1"/>
    <property type="molecule type" value="Genomic_DNA"/>
</dbReference>
<protein>
    <submittedName>
        <fullName evidence="1">Uncharacterized protein</fullName>
    </submittedName>
</protein>
<dbReference type="Proteomes" id="UP000226031">
    <property type="component" value="Unassembled WGS sequence"/>
</dbReference>
<organism evidence="1 2">
    <name type="scientific">[Emmonsia] crescens</name>
    <dbReference type="NCBI Taxonomy" id="73230"/>
    <lineage>
        <taxon>Eukaryota</taxon>
        <taxon>Fungi</taxon>
        <taxon>Dikarya</taxon>
        <taxon>Ascomycota</taxon>
        <taxon>Pezizomycotina</taxon>
        <taxon>Eurotiomycetes</taxon>
        <taxon>Eurotiomycetidae</taxon>
        <taxon>Onygenales</taxon>
        <taxon>Ajellomycetaceae</taxon>
        <taxon>Emergomyces</taxon>
    </lineage>
</organism>